<evidence type="ECO:0000313" key="2">
    <source>
        <dbReference type="EMBL" id="EKG17765.1"/>
    </source>
</evidence>
<dbReference type="VEuPathDB" id="FungiDB:MPH_04980"/>
<protein>
    <submittedName>
        <fullName evidence="2">Chloroperoxidase</fullName>
    </submittedName>
</protein>
<dbReference type="InterPro" id="IPR036851">
    <property type="entry name" value="Chloroperoxidase-like_sf"/>
</dbReference>
<comment type="caution">
    <text evidence="2">The sequence shown here is derived from an EMBL/GenBank/DDBJ whole genome shotgun (WGS) entry which is preliminary data.</text>
</comment>
<sequence length="229" mass="25005">MNPICFLSLLTAMLGMAMGGGNPLNHAEPFDPTNSLKPGIYAPPGGFDGVANYDELVKALVDSVLLLIGGHHLSVDENITIPPNNFTRSLSGTQISLDSEASPTRHDAYDPRAYSGSSSIEMKWNFFKQLYEKQAGIPRDAVNFALDVLAQNMLELVVVSIKNNPNFFLSPTHIAFGPSTAHMCIPNLFANHSTEHWLTSLLNREGGSRHSFHAQTMTLCSLQLRLSPI</sequence>
<gene>
    <name evidence="2" type="ORF">MPH_04980</name>
</gene>
<reference evidence="2 3" key="1">
    <citation type="journal article" date="2012" name="BMC Genomics">
        <title>Tools to kill: Genome of one of the most destructive plant pathogenic fungi Macrophomina phaseolina.</title>
        <authorList>
            <person name="Islam M.S."/>
            <person name="Haque M.S."/>
            <person name="Islam M.M."/>
            <person name="Emdad E.M."/>
            <person name="Halim A."/>
            <person name="Hossen Q.M.M."/>
            <person name="Hossain M.Z."/>
            <person name="Ahmed B."/>
            <person name="Rahim S."/>
            <person name="Rahman M.S."/>
            <person name="Alam M.M."/>
            <person name="Hou S."/>
            <person name="Wan X."/>
            <person name="Saito J.A."/>
            <person name="Alam M."/>
        </authorList>
    </citation>
    <scope>NUCLEOTIDE SEQUENCE [LARGE SCALE GENOMIC DNA]</scope>
    <source>
        <strain evidence="2 3">MS6</strain>
    </source>
</reference>
<dbReference type="AlphaFoldDB" id="K2SLW4"/>
<feature type="chain" id="PRO_5003864982" evidence="1">
    <location>
        <begin position="20"/>
        <end position="229"/>
    </location>
</feature>
<evidence type="ECO:0000313" key="3">
    <source>
        <dbReference type="Proteomes" id="UP000007129"/>
    </source>
</evidence>
<organism evidence="2 3">
    <name type="scientific">Macrophomina phaseolina (strain MS6)</name>
    <name type="common">Charcoal rot fungus</name>
    <dbReference type="NCBI Taxonomy" id="1126212"/>
    <lineage>
        <taxon>Eukaryota</taxon>
        <taxon>Fungi</taxon>
        <taxon>Dikarya</taxon>
        <taxon>Ascomycota</taxon>
        <taxon>Pezizomycotina</taxon>
        <taxon>Dothideomycetes</taxon>
        <taxon>Dothideomycetes incertae sedis</taxon>
        <taxon>Botryosphaeriales</taxon>
        <taxon>Botryosphaeriaceae</taxon>
        <taxon>Macrophomina</taxon>
    </lineage>
</organism>
<keyword evidence="1" id="KW-0732">Signal</keyword>
<keyword evidence="2" id="KW-0575">Peroxidase</keyword>
<dbReference type="InParanoid" id="K2SLW4"/>
<accession>K2SLW4</accession>
<evidence type="ECO:0000256" key="1">
    <source>
        <dbReference type="SAM" id="SignalP"/>
    </source>
</evidence>
<dbReference type="Proteomes" id="UP000007129">
    <property type="component" value="Unassembled WGS sequence"/>
</dbReference>
<dbReference type="HOGENOM" id="CLU_1210027_0_0_1"/>
<dbReference type="Gene3D" id="1.10.489.10">
    <property type="entry name" value="Chloroperoxidase-like"/>
    <property type="match status" value="1"/>
</dbReference>
<dbReference type="GO" id="GO:0004601">
    <property type="term" value="F:peroxidase activity"/>
    <property type="evidence" value="ECO:0007669"/>
    <property type="project" value="UniProtKB-KW"/>
</dbReference>
<feature type="signal peptide" evidence="1">
    <location>
        <begin position="1"/>
        <end position="19"/>
    </location>
</feature>
<name>K2SLW4_MACPH</name>
<dbReference type="EMBL" id="AHHD01000225">
    <property type="protein sequence ID" value="EKG17765.1"/>
    <property type="molecule type" value="Genomic_DNA"/>
</dbReference>
<proteinExistence type="predicted"/>
<keyword evidence="2" id="KW-0560">Oxidoreductase</keyword>